<proteinExistence type="predicted"/>
<evidence type="ECO:0000313" key="3">
    <source>
        <dbReference type="Proteomes" id="UP000434957"/>
    </source>
</evidence>
<dbReference type="AlphaFoldDB" id="A0A6A4FPT5"/>
<feature type="region of interest" description="Disordered" evidence="1">
    <location>
        <begin position="1"/>
        <end position="44"/>
    </location>
</feature>
<name>A0A6A4FPT5_9STRA</name>
<accession>A0A6A4FPT5</accession>
<dbReference type="EMBL" id="QXFT01000233">
    <property type="protein sequence ID" value="KAE9350049.1"/>
    <property type="molecule type" value="Genomic_DNA"/>
</dbReference>
<reference evidence="2 3" key="1">
    <citation type="submission" date="2018-08" db="EMBL/GenBank/DDBJ databases">
        <title>Genomic investigation of the strawberry pathogen Phytophthora fragariae indicates pathogenicity is determined by transcriptional variation in three key races.</title>
        <authorList>
            <person name="Adams T.M."/>
            <person name="Armitage A.D."/>
            <person name="Sobczyk M.K."/>
            <person name="Bates H.J."/>
            <person name="Dunwell J.M."/>
            <person name="Nellist C.F."/>
            <person name="Harrison R.J."/>
        </authorList>
    </citation>
    <scope>NUCLEOTIDE SEQUENCE [LARGE SCALE GENOMIC DNA]</scope>
    <source>
        <strain evidence="2 3">SCRP333</strain>
    </source>
</reference>
<evidence type="ECO:0000313" key="2">
    <source>
        <dbReference type="EMBL" id="KAE9350049.1"/>
    </source>
</evidence>
<comment type="caution">
    <text evidence="2">The sequence shown here is derived from an EMBL/GenBank/DDBJ whole genome shotgun (WGS) entry which is preliminary data.</text>
</comment>
<evidence type="ECO:0000256" key="1">
    <source>
        <dbReference type="SAM" id="MobiDB-lite"/>
    </source>
</evidence>
<dbReference type="Proteomes" id="UP000434957">
    <property type="component" value="Unassembled WGS sequence"/>
</dbReference>
<sequence length="454" mass="51399">MAHVMGPPAPEAHLPPSGPVPPASSTREHSSGGRRHSTGSNNGIAYAKTWAKDVQNYHAAKSVLPWLPEQQKPVKHVTRYEKSREEREYDIVLGRFRDEDKEQGYQQREGVELKRTLEKGRAKQLRTIQRFHMITNAPMYPGAKNPTDKQPVPHPYRKKSAAEYNIVTNIPYNGTSGPPASTAASPSRKPYREFNILTNKYHDRHDDRFEQDAAQAKRIAAQKYFKTRTFDPVRITYVDEDREKEFVARRHEEQQIHGKDRVLVLPPREQFSEGRLYNILNQRVINSAKLTTMNEKDQRVLNKIKKTAYETKMREVGENQQARETDLCLNRYAHERHIQSHVHGYDVLSNQPYAGRDAKPIVHPRTHAQLTAWQTIESGLVASNRIAPKSSPSAAVVAARPPSHPVIGARGVHTGERKPNILIVDQTSSAVQSLKLPPTSEAAQTVVRTGGFQD</sequence>
<protein>
    <submittedName>
        <fullName evidence="2">Uncharacterized protein</fullName>
    </submittedName>
</protein>
<gene>
    <name evidence="2" type="ORF">PR003_g5547</name>
</gene>
<keyword evidence="3" id="KW-1185">Reference proteome</keyword>
<organism evidence="2 3">
    <name type="scientific">Phytophthora rubi</name>
    <dbReference type="NCBI Taxonomy" id="129364"/>
    <lineage>
        <taxon>Eukaryota</taxon>
        <taxon>Sar</taxon>
        <taxon>Stramenopiles</taxon>
        <taxon>Oomycota</taxon>
        <taxon>Peronosporomycetes</taxon>
        <taxon>Peronosporales</taxon>
        <taxon>Peronosporaceae</taxon>
        <taxon>Phytophthora</taxon>
    </lineage>
</organism>